<dbReference type="EMBL" id="JAAPAO010000505">
    <property type="protein sequence ID" value="KAF4658186.1"/>
    <property type="molecule type" value="Genomic_DNA"/>
</dbReference>
<name>A0A7J6LGE2_PERCH</name>
<keyword evidence="3" id="KW-1185">Reference proteome</keyword>
<gene>
    <name evidence="2" type="ORF">FOL47_008132</name>
</gene>
<evidence type="ECO:0000313" key="3">
    <source>
        <dbReference type="Proteomes" id="UP000591131"/>
    </source>
</evidence>
<dbReference type="Proteomes" id="UP000591131">
    <property type="component" value="Unassembled WGS sequence"/>
</dbReference>
<feature type="region of interest" description="Disordered" evidence="1">
    <location>
        <begin position="224"/>
        <end position="249"/>
    </location>
</feature>
<evidence type="ECO:0000313" key="2">
    <source>
        <dbReference type="EMBL" id="KAF4658186.1"/>
    </source>
</evidence>
<feature type="compositionally biased region" description="Basic and acidic residues" evidence="1">
    <location>
        <begin position="200"/>
        <end position="210"/>
    </location>
</feature>
<dbReference type="OrthoDB" id="482291at2759"/>
<accession>A0A7J6LGE2</accession>
<organism evidence="2 3">
    <name type="scientific">Perkinsus chesapeaki</name>
    <name type="common">Clam parasite</name>
    <name type="synonym">Perkinsus andrewsi</name>
    <dbReference type="NCBI Taxonomy" id="330153"/>
    <lineage>
        <taxon>Eukaryota</taxon>
        <taxon>Sar</taxon>
        <taxon>Alveolata</taxon>
        <taxon>Perkinsozoa</taxon>
        <taxon>Perkinsea</taxon>
        <taxon>Perkinsida</taxon>
        <taxon>Perkinsidae</taxon>
        <taxon>Perkinsus</taxon>
    </lineage>
</organism>
<feature type="region of interest" description="Disordered" evidence="1">
    <location>
        <begin position="191"/>
        <end position="210"/>
    </location>
</feature>
<sequence length="297" mass="32648">MAPNASPYSASISSSTVHDDNIYQNRSACLSRIQELKKINEIKPLMVNRGHLSSRRCILMADALAGQIDQESARSHKGGFMGLSNRQLETLFKLNLKYTSFVANIALRKLLESADDSTEAARLQARAKTSMDDLEEIKLEMLRRAEGGGIEQSAEAQHVAASVSNGIRPSEEKCEQDDFERKLAERMAALRSSASAAEQEETKAHREIAAPQRETKLRNAYPDLSGTVETKPIGRRGYPEVEGSANGAGFGRPKTDVLTAGERMLNGNVKYDGFLLRDEVKYLASADLVDKFKQVAA</sequence>
<proteinExistence type="predicted"/>
<protein>
    <submittedName>
        <fullName evidence="2">Uncharacterized protein</fullName>
    </submittedName>
</protein>
<reference evidence="2 3" key="1">
    <citation type="submission" date="2020-04" db="EMBL/GenBank/DDBJ databases">
        <title>Perkinsus chesapeaki whole genome sequence.</title>
        <authorList>
            <person name="Bogema D.R."/>
        </authorList>
    </citation>
    <scope>NUCLEOTIDE SEQUENCE [LARGE SCALE GENOMIC DNA]</scope>
    <source>
        <strain evidence="2">ATCC PRA-425</strain>
    </source>
</reference>
<comment type="caution">
    <text evidence="2">The sequence shown here is derived from an EMBL/GenBank/DDBJ whole genome shotgun (WGS) entry which is preliminary data.</text>
</comment>
<evidence type="ECO:0000256" key="1">
    <source>
        <dbReference type="SAM" id="MobiDB-lite"/>
    </source>
</evidence>
<dbReference type="AlphaFoldDB" id="A0A7J6LGE2"/>